<dbReference type="Proteomes" id="UP000192501">
    <property type="component" value="Unassembled WGS sequence"/>
</dbReference>
<keyword evidence="2" id="KW-0677">Repeat</keyword>
<organism evidence="3 4">
    <name type="scientific">Hepatospora eriocheir</name>
    <dbReference type="NCBI Taxonomy" id="1081669"/>
    <lineage>
        <taxon>Eukaryota</taxon>
        <taxon>Fungi</taxon>
        <taxon>Fungi incertae sedis</taxon>
        <taxon>Microsporidia</taxon>
        <taxon>Hepatosporidae</taxon>
        <taxon>Hepatospora</taxon>
    </lineage>
</organism>
<dbReference type="EMBL" id="LTAI01000221">
    <property type="protein sequence ID" value="ORD99346.1"/>
    <property type="molecule type" value="Genomic_DNA"/>
</dbReference>
<dbReference type="GO" id="GO:0005737">
    <property type="term" value="C:cytoplasm"/>
    <property type="evidence" value="ECO:0007669"/>
    <property type="project" value="TreeGrafter"/>
</dbReference>
<evidence type="ECO:0000313" key="4">
    <source>
        <dbReference type="Proteomes" id="UP000192501"/>
    </source>
</evidence>
<dbReference type="SMART" id="SM00365">
    <property type="entry name" value="LRR_SD22"/>
    <property type="match status" value="4"/>
</dbReference>
<proteinExistence type="predicted"/>
<dbReference type="VEuPathDB" id="MicrosporidiaDB:A0H76_999"/>
<dbReference type="PANTHER" id="PTHR15454">
    <property type="entry name" value="NISCHARIN RELATED"/>
    <property type="match status" value="1"/>
</dbReference>
<dbReference type="PROSITE" id="PS51450">
    <property type="entry name" value="LRR"/>
    <property type="match status" value="1"/>
</dbReference>
<comment type="caution">
    <text evidence="3">The sequence shown here is derived from an EMBL/GenBank/DDBJ whole genome shotgun (WGS) entry which is preliminary data.</text>
</comment>
<evidence type="ECO:0000256" key="2">
    <source>
        <dbReference type="ARBA" id="ARBA00022737"/>
    </source>
</evidence>
<dbReference type="Gene3D" id="3.80.10.10">
    <property type="entry name" value="Ribonuclease Inhibitor"/>
    <property type="match status" value="1"/>
</dbReference>
<dbReference type="PANTHER" id="PTHR15454:SF56">
    <property type="entry name" value="PROTEIN PHOSPHATASE 1 REGULATORY SUBUNIT 7-RELATED"/>
    <property type="match status" value="1"/>
</dbReference>
<keyword evidence="1" id="KW-0433">Leucine-rich repeat</keyword>
<accession>A0A1X0QHY5</accession>
<gene>
    <name evidence="3" type="primary">PP1R7</name>
    <name evidence="3" type="ORF">A0H76_999</name>
</gene>
<evidence type="ECO:0000313" key="3">
    <source>
        <dbReference type="EMBL" id="ORD99346.1"/>
    </source>
</evidence>
<protein>
    <submittedName>
        <fullName evidence="3">PP1R7</fullName>
    </submittedName>
</protein>
<dbReference type="AlphaFoldDB" id="A0A1X0QHY5"/>
<sequence>MENYQEDEIYFKIRMVSDKLKINPKIKAVDSKKLQLKEIPAAIHENVECLDISDNLIKNVVTDKFKNILILDLGYNLLQNHDDIKNKSLKELYLMANDISSISESIAFHTRLEKFDIAANRITDIKNLSLISKNIKEIYLGANKITDFNIDLSEYENLHTLDLQYNKLKTIDFNLLPINLKQLLINNNKDLVEIKNRENLKSLELFDSSNTKLEHPEKF</sequence>
<dbReference type="SUPFAM" id="SSF52058">
    <property type="entry name" value="L domain-like"/>
    <property type="match status" value="1"/>
</dbReference>
<dbReference type="InterPro" id="IPR001611">
    <property type="entry name" value="Leu-rich_rpt"/>
</dbReference>
<reference evidence="3 4" key="1">
    <citation type="journal article" date="2017" name="Environ. Microbiol.">
        <title>Decay of the glycolytic pathway and adaptation to intranuclear parasitism within Enterocytozoonidae microsporidia.</title>
        <authorList>
            <person name="Wiredu Boakye D."/>
            <person name="Jaroenlak P."/>
            <person name="Prachumwat A."/>
            <person name="Williams T.A."/>
            <person name="Bateman K.S."/>
            <person name="Itsathitphaisarn O."/>
            <person name="Sritunyalucksana K."/>
            <person name="Paszkiewicz K.H."/>
            <person name="Moore K.A."/>
            <person name="Stentiford G.D."/>
            <person name="Williams B.A."/>
        </authorList>
    </citation>
    <scope>NUCLEOTIDE SEQUENCE [LARGE SCALE GENOMIC DNA]</scope>
    <source>
        <strain evidence="4">canceri</strain>
    </source>
</reference>
<dbReference type="InterPro" id="IPR032675">
    <property type="entry name" value="LRR_dom_sf"/>
</dbReference>
<dbReference type="VEuPathDB" id="MicrosporidiaDB:HERIO_38"/>
<evidence type="ECO:0000256" key="1">
    <source>
        <dbReference type="ARBA" id="ARBA00022614"/>
    </source>
</evidence>
<name>A0A1X0QHY5_9MICR</name>